<dbReference type="RefSeq" id="WP_175105317.1">
    <property type="nucleotide sequence ID" value="NZ_CADIKM010000011.1"/>
</dbReference>
<dbReference type="GO" id="GO:0006351">
    <property type="term" value="P:DNA-templated transcription"/>
    <property type="evidence" value="ECO:0007669"/>
    <property type="project" value="TreeGrafter"/>
</dbReference>
<dbReference type="CDD" id="cd08479">
    <property type="entry name" value="PBP2_CrgA_like_9"/>
    <property type="match status" value="1"/>
</dbReference>
<dbReference type="Proteomes" id="UP000494115">
    <property type="component" value="Unassembled WGS sequence"/>
</dbReference>
<dbReference type="FunFam" id="1.10.10.10:FF:000001">
    <property type="entry name" value="LysR family transcriptional regulator"/>
    <property type="match status" value="1"/>
</dbReference>
<protein>
    <submittedName>
        <fullName evidence="6">HTH-type transcriptional regulator DmlR</fullName>
    </submittedName>
</protein>
<evidence type="ECO:0000259" key="5">
    <source>
        <dbReference type="PROSITE" id="PS50931"/>
    </source>
</evidence>
<dbReference type="GO" id="GO:0003700">
    <property type="term" value="F:DNA-binding transcription factor activity"/>
    <property type="evidence" value="ECO:0007669"/>
    <property type="project" value="InterPro"/>
</dbReference>
<evidence type="ECO:0000313" key="7">
    <source>
        <dbReference type="Proteomes" id="UP000494115"/>
    </source>
</evidence>
<keyword evidence="7" id="KW-1185">Reference proteome</keyword>
<dbReference type="EMBL" id="CADIKM010000011">
    <property type="protein sequence ID" value="CAB3789382.1"/>
    <property type="molecule type" value="Genomic_DNA"/>
</dbReference>
<dbReference type="Gene3D" id="1.10.10.10">
    <property type="entry name" value="Winged helix-like DNA-binding domain superfamily/Winged helix DNA-binding domain"/>
    <property type="match status" value="1"/>
</dbReference>
<feature type="domain" description="HTH lysR-type" evidence="5">
    <location>
        <begin position="5"/>
        <end position="62"/>
    </location>
</feature>
<dbReference type="InterPro" id="IPR058163">
    <property type="entry name" value="LysR-type_TF_proteobact-type"/>
</dbReference>
<reference evidence="6 7" key="1">
    <citation type="submission" date="2020-04" db="EMBL/GenBank/DDBJ databases">
        <authorList>
            <person name="De Canck E."/>
        </authorList>
    </citation>
    <scope>NUCLEOTIDE SEQUENCE [LARGE SCALE GENOMIC DNA]</scope>
    <source>
        <strain evidence="6 7">LMG 28138</strain>
    </source>
</reference>
<keyword evidence="3" id="KW-0238">DNA-binding</keyword>
<dbReference type="InterPro" id="IPR005119">
    <property type="entry name" value="LysR_subst-bd"/>
</dbReference>
<dbReference type="PANTHER" id="PTHR30537:SF5">
    <property type="entry name" value="HTH-TYPE TRANSCRIPTIONAL ACTIVATOR TTDR-RELATED"/>
    <property type="match status" value="1"/>
</dbReference>
<dbReference type="AlphaFoldDB" id="A0A6S7CVS0"/>
<keyword evidence="4" id="KW-0804">Transcription</keyword>
<dbReference type="InterPro" id="IPR036388">
    <property type="entry name" value="WH-like_DNA-bd_sf"/>
</dbReference>
<dbReference type="PANTHER" id="PTHR30537">
    <property type="entry name" value="HTH-TYPE TRANSCRIPTIONAL REGULATOR"/>
    <property type="match status" value="1"/>
</dbReference>
<gene>
    <name evidence="6" type="primary">dmlR_8</name>
    <name evidence="6" type="ORF">LMG28138_02754</name>
</gene>
<evidence type="ECO:0000256" key="4">
    <source>
        <dbReference type="ARBA" id="ARBA00023163"/>
    </source>
</evidence>
<dbReference type="Pfam" id="PF03466">
    <property type="entry name" value="LysR_substrate"/>
    <property type="match status" value="1"/>
</dbReference>
<keyword evidence="2" id="KW-0805">Transcription regulation</keyword>
<evidence type="ECO:0000256" key="3">
    <source>
        <dbReference type="ARBA" id="ARBA00023125"/>
    </source>
</evidence>
<evidence type="ECO:0000256" key="2">
    <source>
        <dbReference type="ARBA" id="ARBA00023015"/>
    </source>
</evidence>
<organism evidence="6 7">
    <name type="scientific">Pararobbsia alpina</name>
    <dbReference type="NCBI Taxonomy" id="621374"/>
    <lineage>
        <taxon>Bacteria</taxon>
        <taxon>Pseudomonadati</taxon>
        <taxon>Pseudomonadota</taxon>
        <taxon>Betaproteobacteria</taxon>
        <taxon>Burkholderiales</taxon>
        <taxon>Burkholderiaceae</taxon>
        <taxon>Pararobbsia</taxon>
    </lineage>
</organism>
<dbReference type="GO" id="GO:0043565">
    <property type="term" value="F:sequence-specific DNA binding"/>
    <property type="evidence" value="ECO:0007669"/>
    <property type="project" value="TreeGrafter"/>
</dbReference>
<evidence type="ECO:0000313" key="6">
    <source>
        <dbReference type="EMBL" id="CAB3789382.1"/>
    </source>
</evidence>
<dbReference type="SUPFAM" id="SSF46785">
    <property type="entry name" value="Winged helix' DNA-binding domain"/>
    <property type="match status" value="1"/>
</dbReference>
<dbReference type="InterPro" id="IPR036390">
    <property type="entry name" value="WH_DNA-bd_sf"/>
</dbReference>
<name>A0A6S7CVS0_9BURK</name>
<accession>A0A6S7CVS0</accession>
<dbReference type="Pfam" id="PF00126">
    <property type="entry name" value="HTH_1"/>
    <property type="match status" value="1"/>
</dbReference>
<dbReference type="Gene3D" id="3.40.190.290">
    <property type="match status" value="1"/>
</dbReference>
<comment type="similarity">
    <text evidence="1">Belongs to the LysR transcriptional regulatory family.</text>
</comment>
<proteinExistence type="inferred from homology"/>
<dbReference type="PROSITE" id="PS50931">
    <property type="entry name" value="HTH_LYSR"/>
    <property type="match status" value="1"/>
</dbReference>
<dbReference type="SUPFAM" id="SSF53850">
    <property type="entry name" value="Periplasmic binding protein-like II"/>
    <property type="match status" value="1"/>
</dbReference>
<dbReference type="FunFam" id="3.40.190.290:FF:000001">
    <property type="entry name" value="Transcriptional regulator, LysR family"/>
    <property type="match status" value="1"/>
</dbReference>
<evidence type="ECO:0000256" key="1">
    <source>
        <dbReference type="ARBA" id="ARBA00009437"/>
    </source>
</evidence>
<sequence>MRPIVQPSDLSFFSTLAASGSLSAAARELGLTAAAVSKHLTQMETRAGVTLVNRTTRRMTLTPEGDLYLAHARRILDDMDELAELLGSAKKNPKGLLRVNATLGFGRSHVAPVLARFVATYPQVSAQLQLSVTPPPFTDDTFDVCIRFGEPPDTRVIARRLAANRRVLCAAPSYIASRGMPLTPHDLTRHNCIGIRQGDEAYGVWRLTSGRGASRKTEAVRINGSLTTNDGEIAVKWALEGHGILMRAEWDIKQYLAEGTLVPVLPEHDTPNADIYAVYSQRHQMSNRVRAFVDFIALDLRTESDELGLPAQGGSSQPAST</sequence>
<dbReference type="InterPro" id="IPR000847">
    <property type="entry name" value="LysR_HTH_N"/>
</dbReference>